<accession>A0A0F9YLQ1</accession>
<name>A0A0F9YLQ1_9BACT</name>
<keyword evidence="1" id="KW-0472">Membrane</keyword>
<dbReference type="Pfam" id="PF14584">
    <property type="entry name" value="DUF4446"/>
    <property type="match status" value="1"/>
</dbReference>
<proteinExistence type="predicted"/>
<protein>
    <recommendedName>
        <fullName evidence="4">DUF4446 domain-containing protein</fullName>
    </recommendedName>
</protein>
<dbReference type="Proteomes" id="UP000034803">
    <property type="component" value="Unassembled WGS sequence"/>
</dbReference>
<sequence>MDINLILSVIAIVWLTILTILIVWAYFVLKNLVKNSKDKDFIKTFKNIQDIQSDNSIGIKELNLRLEQLKDESKLHIQKVGLVKFNPFNETGGDHSFSLALLDGNKNGIIITSLHTRERTRFYLKEVFLGKTKLDLSKEESNALKIALK</sequence>
<dbReference type="EMBL" id="LBOI01000002">
    <property type="protein sequence ID" value="KKP32138.1"/>
    <property type="molecule type" value="Genomic_DNA"/>
</dbReference>
<comment type="caution">
    <text evidence="2">The sequence shown here is derived from an EMBL/GenBank/DDBJ whole genome shotgun (WGS) entry which is preliminary data.</text>
</comment>
<dbReference type="AlphaFoldDB" id="A0A0F9YLQ1"/>
<evidence type="ECO:0000313" key="2">
    <source>
        <dbReference type="EMBL" id="KKP32138.1"/>
    </source>
</evidence>
<organism evidence="2 3">
    <name type="scientific">Candidatus Woesebacteria bacterium GW2011_GWC2_31_9</name>
    <dbReference type="NCBI Taxonomy" id="1618586"/>
    <lineage>
        <taxon>Bacteria</taxon>
        <taxon>Candidatus Woeseibacteriota</taxon>
    </lineage>
</organism>
<gene>
    <name evidence="2" type="ORF">UR21_C0002G0057</name>
</gene>
<feature type="transmembrane region" description="Helical" evidence="1">
    <location>
        <begin position="6"/>
        <end position="29"/>
    </location>
</feature>
<keyword evidence="1" id="KW-1133">Transmembrane helix</keyword>
<evidence type="ECO:0008006" key="4">
    <source>
        <dbReference type="Google" id="ProtNLM"/>
    </source>
</evidence>
<dbReference type="InterPro" id="IPR027981">
    <property type="entry name" value="DUF4446"/>
</dbReference>
<reference evidence="2 3" key="1">
    <citation type="journal article" date="2015" name="Nature">
        <title>rRNA introns, odd ribosomes, and small enigmatic genomes across a large radiation of phyla.</title>
        <authorList>
            <person name="Brown C.T."/>
            <person name="Hug L.A."/>
            <person name="Thomas B.C."/>
            <person name="Sharon I."/>
            <person name="Castelle C.J."/>
            <person name="Singh A."/>
            <person name="Wilkins M.J."/>
            <person name="Williams K.H."/>
            <person name="Banfield J.F."/>
        </authorList>
    </citation>
    <scope>NUCLEOTIDE SEQUENCE [LARGE SCALE GENOMIC DNA]</scope>
</reference>
<evidence type="ECO:0000313" key="3">
    <source>
        <dbReference type="Proteomes" id="UP000034803"/>
    </source>
</evidence>
<keyword evidence="1" id="KW-0812">Transmembrane</keyword>
<evidence type="ECO:0000256" key="1">
    <source>
        <dbReference type="SAM" id="Phobius"/>
    </source>
</evidence>